<protein>
    <submittedName>
        <fullName evidence="3">Heterokaryon incompatibility protein-domain-containing protein</fullName>
    </submittedName>
</protein>
<dbReference type="Pfam" id="PF06985">
    <property type="entry name" value="HET"/>
    <property type="match status" value="1"/>
</dbReference>
<accession>A0AAJ0FK00</accession>
<comment type="caution">
    <text evidence="3">The sequence shown here is derived from an EMBL/GenBank/DDBJ whole genome shotgun (WGS) entry which is preliminary data.</text>
</comment>
<evidence type="ECO:0000259" key="2">
    <source>
        <dbReference type="Pfam" id="PF06985"/>
    </source>
</evidence>
<dbReference type="Proteomes" id="UP001244011">
    <property type="component" value="Unassembled WGS sequence"/>
</dbReference>
<name>A0AAJ0FK00_9PEZI</name>
<feature type="domain" description="Heterokaryon incompatibility" evidence="2">
    <location>
        <begin position="224"/>
        <end position="375"/>
    </location>
</feature>
<dbReference type="AlphaFoldDB" id="A0AAJ0FK00"/>
<keyword evidence="4" id="KW-1185">Reference proteome</keyword>
<keyword evidence="1" id="KW-0472">Membrane</keyword>
<organism evidence="3 4">
    <name type="scientific">Phialemonium atrogriseum</name>
    <dbReference type="NCBI Taxonomy" id="1093897"/>
    <lineage>
        <taxon>Eukaryota</taxon>
        <taxon>Fungi</taxon>
        <taxon>Dikarya</taxon>
        <taxon>Ascomycota</taxon>
        <taxon>Pezizomycotina</taxon>
        <taxon>Sordariomycetes</taxon>
        <taxon>Sordariomycetidae</taxon>
        <taxon>Cephalothecales</taxon>
        <taxon>Cephalothecaceae</taxon>
        <taxon>Phialemonium</taxon>
    </lineage>
</organism>
<dbReference type="InterPro" id="IPR052895">
    <property type="entry name" value="HetReg/Transcr_Mod"/>
</dbReference>
<dbReference type="RefSeq" id="XP_060282096.1">
    <property type="nucleotide sequence ID" value="XM_060424718.1"/>
</dbReference>
<keyword evidence="1" id="KW-1133">Transmembrane helix</keyword>
<gene>
    <name evidence="3" type="ORF">QBC33DRAFT_454247</name>
</gene>
<feature type="transmembrane region" description="Helical" evidence="1">
    <location>
        <begin position="82"/>
        <end position="101"/>
    </location>
</feature>
<sequence>MFIGPKSLAPYAGATLAIHLLYAVSRRQLPHVPLLVLTALAMMPPAISGSFTRLFSCWLWVQSLYIPFVDHLQDDISDRDQVRLLLVGALLSGFFSIVAEAMAHYKTFRGILAINIGAAIAVLLRALPGKVVRHRVVWAAEQIVLYATRMLLILANRAAKSLMRVLGQPSGGIHGSSRNQPEEKYQYRHLIGTQIRLLRVFPGLPSEPIRCRLETVALGTAPPFEAVSYVWGSADLVRFVVIDNDGEGDDESTRLDVTDSAYSIIARRRSRWHERLLWIDGLCIDQENLDERASQVQMMGALYANARRVVAWLGPCSTAHVVQSFLAQLRYKKEGLGYSVEQLKDATADPMGPQWLALSDFFLNPWFTRMWIVQEVALSKELHLLYGDVCMDWDVVRQSLSILMGKHMMGNFPQMDGSFFSKERQRIFRGLCNVDVMLELRGDVDCSRDLTLATALECALEFECKDERDKIYALLSLMESSTLTPDYRIDFQALYVDAMWEILLQATSLDAMEFAGTGRARRAANLPSWVPDWDGGSTNGPYHVSSYSAGTDHAAAVVLDRENPLVVSVQGWERDRVELLGDALEMGGETTAGAVEDNRTLRGWYKAAECMAMECAAHYPEEGSTRLEMFVRTVLGDRISDL</sequence>
<dbReference type="InterPro" id="IPR010730">
    <property type="entry name" value="HET"/>
</dbReference>
<dbReference type="PANTHER" id="PTHR24148:SF73">
    <property type="entry name" value="HET DOMAIN PROTEIN (AFU_ORTHOLOGUE AFUA_8G01020)"/>
    <property type="match status" value="1"/>
</dbReference>
<keyword evidence="1" id="KW-0812">Transmembrane</keyword>
<dbReference type="PANTHER" id="PTHR24148">
    <property type="entry name" value="ANKYRIN REPEAT DOMAIN-CONTAINING PROTEIN 39 HOMOLOG-RELATED"/>
    <property type="match status" value="1"/>
</dbReference>
<reference evidence="3" key="1">
    <citation type="submission" date="2023-06" db="EMBL/GenBank/DDBJ databases">
        <title>Genome-scale phylogeny and comparative genomics of the fungal order Sordariales.</title>
        <authorList>
            <consortium name="Lawrence Berkeley National Laboratory"/>
            <person name="Hensen N."/>
            <person name="Bonometti L."/>
            <person name="Westerberg I."/>
            <person name="Brannstrom I.O."/>
            <person name="Guillou S."/>
            <person name="Cros-Aarteil S."/>
            <person name="Calhoun S."/>
            <person name="Haridas S."/>
            <person name="Kuo A."/>
            <person name="Mondo S."/>
            <person name="Pangilinan J."/>
            <person name="Riley R."/>
            <person name="Labutti K."/>
            <person name="Andreopoulos B."/>
            <person name="Lipzen A."/>
            <person name="Chen C."/>
            <person name="Yanf M."/>
            <person name="Daum C."/>
            <person name="Ng V."/>
            <person name="Clum A."/>
            <person name="Steindorff A."/>
            <person name="Ohm R."/>
            <person name="Martin F."/>
            <person name="Silar P."/>
            <person name="Natvig D."/>
            <person name="Lalanne C."/>
            <person name="Gautier V."/>
            <person name="Ament-Velasquez S.L."/>
            <person name="Kruys A."/>
            <person name="Hutchinson M.I."/>
            <person name="Powell A.J."/>
            <person name="Barry K."/>
            <person name="Miller A.N."/>
            <person name="Grigoriev I.V."/>
            <person name="Debuchy R."/>
            <person name="Gladieux P."/>
            <person name="Thoren M.H."/>
            <person name="Johannesson H."/>
        </authorList>
    </citation>
    <scope>NUCLEOTIDE SEQUENCE</scope>
    <source>
        <strain evidence="3">8032-3</strain>
    </source>
</reference>
<feature type="non-terminal residue" evidence="3">
    <location>
        <position position="642"/>
    </location>
</feature>
<evidence type="ECO:0000313" key="3">
    <source>
        <dbReference type="EMBL" id="KAK1765883.1"/>
    </source>
</evidence>
<proteinExistence type="predicted"/>
<dbReference type="EMBL" id="MU839013">
    <property type="protein sequence ID" value="KAK1765883.1"/>
    <property type="molecule type" value="Genomic_DNA"/>
</dbReference>
<dbReference type="GeneID" id="85307905"/>
<evidence type="ECO:0000313" key="4">
    <source>
        <dbReference type="Proteomes" id="UP001244011"/>
    </source>
</evidence>
<feature type="transmembrane region" description="Helical" evidence="1">
    <location>
        <begin position="33"/>
        <end position="61"/>
    </location>
</feature>
<evidence type="ECO:0000256" key="1">
    <source>
        <dbReference type="SAM" id="Phobius"/>
    </source>
</evidence>